<dbReference type="InterPro" id="IPR013324">
    <property type="entry name" value="RNA_pol_sigma_r3/r4-like"/>
</dbReference>
<dbReference type="GO" id="GO:0006352">
    <property type="term" value="P:DNA-templated transcription initiation"/>
    <property type="evidence" value="ECO:0007669"/>
    <property type="project" value="InterPro"/>
</dbReference>
<dbReference type="Pfam" id="PF03118">
    <property type="entry name" value="RNA_pol_A_CTD"/>
    <property type="match status" value="2"/>
</dbReference>
<feature type="domain" description="RNA polymerase sigma-70 region 4" evidence="2">
    <location>
        <begin position="283"/>
        <end position="308"/>
    </location>
</feature>
<feature type="domain" description="RNA polymerase alpha subunit C-terminal" evidence="1">
    <location>
        <begin position="66"/>
        <end position="125"/>
    </location>
</feature>
<feature type="domain" description="RNA polymerase alpha subunit C-terminal" evidence="1">
    <location>
        <begin position="3"/>
        <end position="38"/>
    </location>
</feature>
<evidence type="ECO:0008006" key="5">
    <source>
        <dbReference type="Google" id="ProtNLM"/>
    </source>
</evidence>
<evidence type="ECO:0000313" key="4">
    <source>
        <dbReference type="Proteomes" id="UP000286561"/>
    </source>
</evidence>
<dbReference type="InterPro" id="IPR036388">
    <property type="entry name" value="WH-like_DNA-bd_sf"/>
</dbReference>
<evidence type="ECO:0000313" key="3">
    <source>
        <dbReference type="EMBL" id="RGZ77181.1"/>
    </source>
</evidence>
<dbReference type="Pfam" id="PF04545">
    <property type="entry name" value="Sigma70_r4"/>
    <property type="match status" value="1"/>
</dbReference>
<accession>A0A413PMG2</accession>
<dbReference type="GO" id="GO:0003677">
    <property type="term" value="F:DNA binding"/>
    <property type="evidence" value="ECO:0007669"/>
    <property type="project" value="InterPro"/>
</dbReference>
<comment type="caution">
    <text evidence="3">The sequence shown here is derived from an EMBL/GenBank/DDBJ whole genome shotgun (WGS) entry which is preliminary data.</text>
</comment>
<gene>
    <name evidence="3" type="ORF">DW972_14775</name>
</gene>
<dbReference type="AlphaFoldDB" id="A0A413PMG2"/>
<name>A0A413PMG2_9FIRM</name>
<reference evidence="3 4" key="1">
    <citation type="submission" date="2018-08" db="EMBL/GenBank/DDBJ databases">
        <title>A genome reference for cultivated species of the human gut microbiota.</title>
        <authorList>
            <person name="Zou Y."/>
            <person name="Xue W."/>
            <person name="Luo G."/>
        </authorList>
    </citation>
    <scope>NUCLEOTIDE SEQUENCE [LARGE SCALE GENOMIC DNA]</scope>
    <source>
        <strain evidence="3 4">AM48-23BH</strain>
    </source>
</reference>
<dbReference type="Gene3D" id="1.10.150.20">
    <property type="entry name" value="5' to 3' exonuclease, C-terminal subdomain"/>
    <property type="match status" value="2"/>
</dbReference>
<dbReference type="GO" id="GO:0003899">
    <property type="term" value="F:DNA-directed RNA polymerase activity"/>
    <property type="evidence" value="ECO:0007669"/>
    <property type="project" value="InterPro"/>
</dbReference>
<dbReference type="Proteomes" id="UP000286561">
    <property type="component" value="Unassembled WGS sequence"/>
</dbReference>
<dbReference type="SUPFAM" id="SSF47789">
    <property type="entry name" value="C-terminal domain of RNA polymerase alpha subunit"/>
    <property type="match status" value="2"/>
</dbReference>
<proteinExistence type="predicted"/>
<evidence type="ECO:0000259" key="1">
    <source>
        <dbReference type="Pfam" id="PF03118"/>
    </source>
</evidence>
<dbReference type="InterPro" id="IPR011260">
    <property type="entry name" value="RNAP_asu_C"/>
</dbReference>
<sequence>MMRVGITTINQLLALSIDDLESIKNLGQKGYEEIEQTIRNIKVIDKNNLKDKFQESEQQTFLGNDGKRYKDVEISELQLSNRAYNCLKNNGICYLSQLLVKTEDELFQMQNMGKKSVLDVLEQVKKVQLIPIESSDIPESLEQKMCRDLVSEINEIVPIQIKGVYPKLSNLLENIKDINAVDSHDIIVSELYNMVEVNQGLRCFVFQFIEKKEDGVSERRLFEQLPNCLKNKDFFHQFMLDMLQDKCLVLNEENLYEKRYPTVLEYVQNIEDERASRILLLLLDGMTLQDVGKQYNVSRERIRQIKKRYISKAPKLQEDKYAYIFQKYNLLREDFLLGFDNNVATYNYLSMAYKRGNENVEQMLEDPGLSEHEKVCVEKIIYKNYVTLNGERVLKTRSGLSEYLLRTIGKKGITFDEFKELYQMLLEDLGLENNSKFTLMDRGYENKMAASNHVLWKHHKKMRYYNIDSIHTNMMICSKH</sequence>
<dbReference type="Gene3D" id="1.10.10.10">
    <property type="entry name" value="Winged helix-like DNA-binding domain superfamily/Winged helix DNA-binding domain"/>
    <property type="match status" value="1"/>
</dbReference>
<dbReference type="SUPFAM" id="SSF88659">
    <property type="entry name" value="Sigma3 and sigma4 domains of RNA polymerase sigma factors"/>
    <property type="match status" value="1"/>
</dbReference>
<dbReference type="GO" id="GO:0003700">
    <property type="term" value="F:DNA-binding transcription factor activity"/>
    <property type="evidence" value="ECO:0007669"/>
    <property type="project" value="InterPro"/>
</dbReference>
<organism evidence="3 4">
    <name type="scientific">Anaerobutyricum hallii</name>
    <dbReference type="NCBI Taxonomy" id="39488"/>
    <lineage>
        <taxon>Bacteria</taxon>
        <taxon>Bacillati</taxon>
        <taxon>Bacillota</taxon>
        <taxon>Clostridia</taxon>
        <taxon>Lachnospirales</taxon>
        <taxon>Lachnospiraceae</taxon>
        <taxon>Anaerobutyricum</taxon>
    </lineage>
</organism>
<evidence type="ECO:0000259" key="2">
    <source>
        <dbReference type="Pfam" id="PF04545"/>
    </source>
</evidence>
<dbReference type="EMBL" id="QSEP01000172">
    <property type="protein sequence ID" value="RGZ77181.1"/>
    <property type="molecule type" value="Genomic_DNA"/>
</dbReference>
<protein>
    <recommendedName>
        <fullName evidence="5">RNA polymerase alpha subunit C-terminal domain-containing protein</fullName>
    </recommendedName>
</protein>
<dbReference type="InterPro" id="IPR007630">
    <property type="entry name" value="RNA_pol_sigma70_r4"/>
</dbReference>